<comment type="subcellular location">
    <subcellularLocation>
        <location evidence="1">Membrane</location>
        <topology evidence="1">Multi-pass membrane protein</topology>
    </subcellularLocation>
</comment>
<evidence type="ECO:0000313" key="11">
    <source>
        <dbReference type="Proteomes" id="UP000789595"/>
    </source>
</evidence>
<sequence length="330" mass="37397">MHPEIPARISVLYRLSRRVEATRVMANRYPDHSDDEAPRSRCSSRSDRESDSSGRDANRARRELASDAARWSRGLLKTGDQRAAPSRGLPIITFTLILLMCAAFLQQQELTILFKKDRWWHLRRWWYPFPFLFLRHMSSLHLAANVFALFQFGSVVEPAVGKARMLAVYVLSGAAGCLALQPYRRTWYAYVWEQRTIWEAWHVGEGPRPFDLELAVYTFLVGGVGAPTAAVLGVGGVMLALNRRTLWTPFGVRKPHDIRVMLWVNVAVNVLLCEWVEAKLLYSDDRDYSGCGPRPLTRPTPGCPRRVERRARYAAHAGGLLAGAALGYFL</sequence>
<dbReference type="EMBL" id="CAKKNE010000001">
    <property type="protein sequence ID" value="CAH0365701.1"/>
    <property type="molecule type" value="Genomic_DNA"/>
</dbReference>
<dbReference type="AlphaFoldDB" id="A0A8J2SDX4"/>
<dbReference type="InterPro" id="IPR035952">
    <property type="entry name" value="Rhomboid-like_sf"/>
</dbReference>
<comment type="caution">
    <text evidence="10">The sequence shown here is derived from an EMBL/GenBank/DDBJ whole genome shotgun (WGS) entry which is preliminary data.</text>
</comment>
<dbReference type="Pfam" id="PF01694">
    <property type="entry name" value="Rhomboid"/>
    <property type="match status" value="1"/>
</dbReference>
<feature type="transmembrane region" description="Helical" evidence="8">
    <location>
        <begin position="214"/>
        <end position="241"/>
    </location>
</feature>
<comment type="similarity">
    <text evidence="2">Belongs to the peptidase S54 family.</text>
</comment>
<dbReference type="InterPro" id="IPR050925">
    <property type="entry name" value="Rhomboid_protease_S54"/>
</dbReference>
<keyword evidence="11" id="KW-1185">Reference proteome</keyword>
<dbReference type="GO" id="GO:0004252">
    <property type="term" value="F:serine-type endopeptidase activity"/>
    <property type="evidence" value="ECO:0007669"/>
    <property type="project" value="InterPro"/>
</dbReference>
<feature type="transmembrane region" description="Helical" evidence="8">
    <location>
        <begin position="165"/>
        <end position="183"/>
    </location>
</feature>
<dbReference type="PANTHER" id="PTHR43731">
    <property type="entry name" value="RHOMBOID PROTEASE"/>
    <property type="match status" value="1"/>
</dbReference>
<feature type="region of interest" description="Disordered" evidence="7">
    <location>
        <begin position="26"/>
        <end position="65"/>
    </location>
</feature>
<keyword evidence="4" id="KW-0378">Hydrolase</keyword>
<feature type="domain" description="Peptidase S54 rhomboid" evidence="9">
    <location>
        <begin position="126"/>
        <end position="330"/>
    </location>
</feature>
<evidence type="ECO:0000313" key="10">
    <source>
        <dbReference type="EMBL" id="CAH0365701.1"/>
    </source>
</evidence>
<dbReference type="SUPFAM" id="SSF144091">
    <property type="entry name" value="Rhomboid-like"/>
    <property type="match status" value="1"/>
</dbReference>
<feature type="compositionally biased region" description="Basic and acidic residues" evidence="7">
    <location>
        <begin position="29"/>
        <end position="65"/>
    </location>
</feature>
<protein>
    <recommendedName>
        <fullName evidence="9">Peptidase S54 rhomboid domain-containing protein</fullName>
    </recommendedName>
</protein>
<evidence type="ECO:0000256" key="1">
    <source>
        <dbReference type="ARBA" id="ARBA00004141"/>
    </source>
</evidence>
<evidence type="ECO:0000256" key="3">
    <source>
        <dbReference type="ARBA" id="ARBA00022692"/>
    </source>
</evidence>
<evidence type="ECO:0000256" key="4">
    <source>
        <dbReference type="ARBA" id="ARBA00022801"/>
    </source>
</evidence>
<feature type="transmembrane region" description="Helical" evidence="8">
    <location>
        <begin position="88"/>
        <end position="105"/>
    </location>
</feature>
<feature type="transmembrane region" description="Helical" evidence="8">
    <location>
        <begin position="125"/>
        <end position="153"/>
    </location>
</feature>
<evidence type="ECO:0000256" key="7">
    <source>
        <dbReference type="SAM" id="MobiDB-lite"/>
    </source>
</evidence>
<evidence type="ECO:0000256" key="2">
    <source>
        <dbReference type="ARBA" id="ARBA00009045"/>
    </source>
</evidence>
<keyword evidence="6 8" id="KW-0472">Membrane</keyword>
<reference evidence="10" key="1">
    <citation type="submission" date="2021-11" db="EMBL/GenBank/DDBJ databases">
        <authorList>
            <consortium name="Genoscope - CEA"/>
            <person name="William W."/>
        </authorList>
    </citation>
    <scope>NUCLEOTIDE SEQUENCE</scope>
</reference>
<organism evidence="10 11">
    <name type="scientific">Pelagomonas calceolata</name>
    <dbReference type="NCBI Taxonomy" id="35677"/>
    <lineage>
        <taxon>Eukaryota</taxon>
        <taxon>Sar</taxon>
        <taxon>Stramenopiles</taxon>
        <taxon>Ochrophyta</taxon>
        <taxon>Pelagophyceae</taxon>
        <taxon>Pelagomonadales</taxon>
        <taxon>Pelagomonadaceae</taxon>
        <taxon>Pelagomonas</taxon>
    </lineage>
</organism>
<dbReference type="Gene3D" id="1.20.1540.10">
    <property type="entry name" value="Rhomboid-like"/>
    <property type="match status" value="1"/>
</dbReference>
<evidence type="ECO:0000256" key="6">
    <source>
        <dbReference type="ARBA" id="ARBA00023136"/>
    </source>
</evidence>
<dbReference type="PANTHER" id="PTHR43731:SF14">
    <property type="entry name" value="PRESENILIN-ASSOCIATED RHOMBOID-LIKE PROTEIN, MITOCHONDRIAL"/>
    <property type="match status" value="1"/>
</dbReference>
<evidence type="ECO:0000256" key="5">
    <source>
        <dbReference type="ARBA" id="ARBA00022989"/>
    </source>
</evidence>
<name>A0A8J2SDX4_9STRA</name>
<evidence type="ECO:0000256" key="8">
    <source>
        <dbReference type="SAM" id="Phobius"/>
    </source>
</evidence>
<dbReference type="GO" id="GO:0016020">
    <property type="term" value="C:membrane"/>
    <property type="evidence" value="ECO:0007669"/>
    <property type="project" value="UniProtKB-SubCell"/>
</dbReference>
<keyword evidence="3 8" id="KW-0812">Transmembrane</keyword>
<proteinExistence type="inferred from homology"/>
<evidence type="ECO:0000259" key="9">
    <source>
        <dbReference type="Pfam" id="PF01694"/>
    </source>
</evidence>
<dbReference type="InterPro" id="IPR022764">
    <property type="entry name" value="Peptidase_S54_rhomboid_dom"/>
</dbReference>
<keyword evidence="5 8" id="KW-1133">Transmembrane helix</keyword>
<accession>A0A8J2SDX4</accession>
<dbReference type="Proteomes" id="UP000789595">
    <property type="component" value="Unassembled WGS sequence"/>
</dbReference>
<gene>
    <name evidence="10" type="ORF">PECAL_1P21520</name>
</gene>